<gene>
    <name evidence="3" type="ORF">NDI38_29045</name>
</gene>
<dbReference type="Proteomes" id="UP001476950">
    <property type="component" value="Unassembled WGS sequence"/>
</dbReference>
<dbReference type="InterPro" id="IPR011989">
    <property type="entry name" value="ARM-like"/>
</dbReference>
<dbReference type="Gene3D" id="1.25.10.10">
    <property type="entry name" value="Leucine-rich Repeat Variant"/>
    <property type="match status" value="1"/>
</dbReference>
<evidence type="ECO:0000313" key="3">
    <source>
        <dbReference type="EMBL" id="MEP1062423.1"/>
    </source>
</evidence>
<organism evidence="3 4">
    <name type="scientific">Stenomitos frigidus AS-A4</name>
    <dbReference type="NCBI Taxonomy" id="2933935"/>
    <lineage>
        <taxon>Bacteria</taxon>
        <taxon>Bacillati</taxon>
        <taxon>Cyanobacteriota</taxon>
        <taxon>Cyanophyceae</taxon>
        <taxon>Leptolyngbyales</taxon>
        <taxon>Leptolyngbyaceae</taxon>
        <taxon>Stenomitos</taxon>
    </lineage>
</organism>
<sequence length="322" mass="35286">MARARKLEEALAALSQLADLTTEAAIATLRQTLAGKYGVAIAQASRLICKAEIYSLVPDLVSSFGRCIVKPETTDPGCLAKTAIAEALYHLDYREEALFLQGIRHLQMEPVWGGKEDTAPALRSVCALGLVRMNYPQMLSELADLLADAKAEARIGAARAIAYTNNPEAAPLLRLRILVGDEPQVFSECLLALLKLTPVAALPLAIRFLDPPVDPLVPQRATEIAAMTALALGESRLPEAFDPLRRWWERSRDDERRQTALLAIAMLRHDEPLDFLLAIVAQGRPQDATDAIAALSLYQQDAVLWQRVCQTMSQRQNGSEPS</sequence>
<evidence type="ECO:0000313" key="4">
    <source>
        <dbReference type="Proteomes" id="UP001476950"/>
    </source>
</evidence>
<evidence type="ECO:0000256" key="1">
    <source>
        <dbReference type="ARBA" id="ARBA00022549"/>
    </source>
</evidence>
<accession>A0ABV0KT45</accession>
<protein>
    <recommendedName>
        <fullName evidence="5">HEAT repeat domain-containing protein</fullName>
    </recommendedName>
</protein>
<keyword evidence="2" id="KW-0605">Phycobilisome</keyword>
<dbReference type="InterPro" id="IPR016024">
    <property type="entry name" value="ARM-type_fold"/>
</dbReference>
<dbReference type="SUPFAM" id="SSF48371">
    <property type="entry name" value="ARM repeat"/>
    <property type="match status" value="1"/>
</dbReference>
<keyword evidence="1" id="KW-0042">Antenna complex</keyword>
<proteinExistence type="predicted"/>
<comment type="caution">
    <text evidence="3">The sequence shown here is derived from an EMBL/GenBank/DDBJ whole genome shotgun (WGS) entry which is preliminary data.</text>
</comment>
<evidence type="ECO:0000256" key="2">
    <source>
        <dbReference type="ARBA" id="ARBA00022738"/>
    </source>
</evidence>
<dbReference type="EMBL" id="JAMPLM010000065">
    <property type="protein sequence ID" value="MEP1062423.1"/>
    <property type="molecule type" value="Genomic_DNA"/>
</dbReference>
<keyword evidence="4" id="KW-1185">Reference proteome</keyword>
<name>A0ABV0KT45_9CYAN</name>
<evidence type="ECO:0008006" key="5">
    <source>
        <dbReference type="Google" id="ProtNLM"/>
    </source>
</evidence>
<dbReference type="RefSeq" id="WP_190451803.1">
    <property type="nucleotide sequence ID" value="NZ_JAMPLM010000065.1"/>
</dbReference>
<reference evidence="3 4" key="1">
    <citation type="submission" date="2022-04" db="EMBL/GenBank/DDBJ databases">
        <title>Positive selection, recombination, and allopatry shape intraspecific diversity of widespread and dominant cyanobacteria.</title>
        <authorList>
            <person name="Wei J."/>
            <person name="Shu W."/>
            <person name="Hu C."/>
        </authorList>
    </citation>
    <scope>NUCLEOTIDE SEQUENCE [LARGE SCALE GENOMIC DNA]</scope>
    <source>
        <strain evidence="3 4">AS-A4</strain>
    </source>
</reference>